<keyword evidence="1" id="KW-0812">Transmembrane</keyword>
<reference evidence="2 3" key="1">
    <citation type="submission" date="2017-04" db="EMBL/GenBank/DDBJ databases">
        <title>Monoglobus pectinilyticus 14 draft genome.</title>
        <authorList>
            <person name="Kim C."/>
            <person name="Rosendale D.I."/>
            <person name="Kelly W.J."/>
            <person name="Tannock G.W."/>
            <person name="Patchett M.L."/>
            <person name="Jordens J.Z."/>
        </authorList>
    </citation>
    <scope>NUCLEOTIDE SEQUENCE [LARGE SCALE GENOMIC DNA]</scope>
    <source>
        <strain evidence="2 3">14</strain>
    </source>
</reference>
<dbReference type="EMBL" id="CP020991">
    <property type="protein sequence ID" value="AUO19462.1"/>
    <property type="molecule type" value="Genomic_DNA"/>
</dbReference>
<sequence length="132" mass="14664">MKAIKNKIIYLIVVGIIGISLFITGIVRDGNTIVGFGAALTAVSILKVIQYAIILSNPEKRKKLEINQNEERYVMIAHKSGYLTLMLTLIAEAAAAITLMIIGNSLYEFVCTIMAAQSIIYLITYYILSRKY</sequence>
<feature type="transmembrane region" description="Helical" evidence="1">
    <location>
        <begin position="107"/>
        <end position="128"/>
    </location>
</feature>
<protein>
    <submittedName>
        <fullName evidence="2">Uncharacterized protein</fullName>
    </submittedName>
</protein>
<dbReference type="Proteomes" id="UP000235589">
    <property type="component" value="Chromosome"/>
</dbReference>
<organism evidence="2 3">
    <name type="scientific">Monoglobus pectinilyticus</name>
    <dbReference type="NCBI Taxonomy" id="1981510"/>
    <lineage>
        <taxon>Bacteria</taxon>
        <taxon>Bacillati</taxon>
        <taxon>Bacillota</taxon>
        <taxon>Clostridia</taxon>
        <taxon>Monoglobales</taxon>
        <taxon>Monoglobaceae</taxon>
        <taxon>Monoglobus</taxon>
    </lineage>
</organism>
<evidence type="ECO:0000313" key="2">
    <source>
        <dbReference type="EMBL" id="AUO19462.1"/>
    </source>
</evidence>
<keyword evidence="1" id="KW-0472">Membrane</keyword>
<dbReference type="KEGG" id="mpec:B9O19_01301"/>
<dbReference type="Pfam" id="PF09946">
    <property type="entry name" value="DUF2178"/>
    <property type="match status" value="1"/>
</dbReference>
<gene>
    <name evidence="2" type="ORF">B9O19_01301</name>
</gene>
<feature type="transmembrane region" description="Helical" evidence="1">
    <location>
        <begin position="33"/>
        <end position="54"/>
    </location>
</feature>
<dbReference type="InterPro" id="IPR019235">
    <property type="entry name" value="DUF2178_TM"/>
</dbReference>
<feature type="transmembrane region" description="Helical" evidence="1">
    <location>
        <begin position="7"/>
        <end position="27"/>
    </location>
</feature>
<accession>A0A2K9P2G4</accession>
<proteinExistence type="predicted"/>
<feature type="transmembrane region" description="Helical" evidence="1">
    <location>
        <begin position="82"/>
        <end position="101"/>
    </location>
</feature>
<evidence type="ECO:0000256" key="1">
    <source>
        <dbReference type="SAM" id="Phobius"/>
    </source>
</evidence>
<name>A0A2K9P2G4_9FIRM</name>
<evidence type="ECO:0000313" key="3">
    <source>
        <dbReference type="Proteomes" id="UP000235589"/>
    </source>
</evidence>
<dbReference type="GeneID" id="98062701"/>
<dbReference type="RefSeq" id="WP_102365667.1">
    <property type="nucleotide sequence ID" value="NZ_CP020991.1"/>
</dbReference>
<keyword evidence="1" id="KW-1133">Transmembrane helix</keyword>
<dbReference type="AlphaFoldDB" id="A0A2K9P2G4"/>
<keyword evidence="3" id="KW-1185">Reference proteome</keyword>